<proteinExistence type="predicted"/>
<reference evidence="1" key="1">
    <citation type="submission" date="2020-07" db="EMBL/GenBank/DDBJ databases">
        <title>Multicomponent nature underlies the extraordinary mechanical properties of spider dragline silk.</title>
        <authorList>
            <person name="Kono N."/>
            <person name="Nakamura H."/>
            <person name="Mori M."/>
            <person name="Yoshida Y."/>
            <person name="Ohtoshi R."/>
            <person name="Malay A.D."/>
            <person name="Moran D.A.P."/>
            <person name="Tomita M."/>
            <person name="Numata K."/>
            <person name="Arakawa K."/>
        </authorList>
    </citation>
    <scope>NUCLEOTIDE SEQUENCE</scope>
</reference>
<accession>A0A8X6FQD4</accession>
<organism evidence="1 2">
    <name type="scientific">Trichonephila clavata</name>
    <name type="common">Joro spider</name>
    <name type="synonym">Nephila clavata</name>
    <dbReference type="NCBI Taxonomy" id="2740835"/>
    <lineage>
        <taxon>Eukaryota</taxon>
        <taxon>Metazoa</taxon>
        <taxon>Ecdysozoa</taxon>
        <taxon>Arthropoda</taxon>
        <taxon>Chelicerata</taxon>
        <taxon>Arachnida</taxon>
        <taxon>Araneae</taxon>
        <taxon>Araneomorphae</taxon>
        <taxon>Entelegynae</taxon>
        <taxon>Araneoidea</taxon>
        <taxon>Nephilidae</taxon>
        <taxon>Trichonephila</taxon>
    </lineage>
</organism>
<gene>
    <name evidence="1" type="ORF">TNCT_360931</name>
</gene>
<evidence type="ECO:0000313" key="2">
    <source>
        <dbReference type="Proteomes" id="UP000887116"/>
    </source>
</evidence>
<protein>
    <submittedName>
        <fullName evidence="1">Uncharacterized protein</fullName>
    </submittedName>
</protein>
<dbReference type="EMBL" id="BMAO01000149">
    <property type="protein sequence ID" value="GFQ64783.1"/>
    <property type="molecule type" value="Genomic_DNA"/>
</dbReference>
<dbReference type="Proteomes" id="UP000887116">
    <property type="component" value="Unassembled WGS sequence"/>
</dbReference>
<evidence type="ECO:0000313" key="1">
    <source>
        <dbReference type="EMBL" id="GFQ64783.1"/>
    </source>
</evidence>
<name>A0A8X6FQD4_TRICU</name>
<feature type="non-terminal residue" evidence="1">
    <location>
        <position position="1"/>
    </location>
</feature>
<dbReference type="AlphaFoldDB" id="A0A8X6FQD4"/>
<comment type="caution">
    <text evidence="1">The sequence shown here is derived from an EMBL/GenBank/DDBJ whole genome shotgun (WGS) entry which is preliminary data.</text>
</comment>
<sequence>YSRVHRYQMKLLDVHLSVVGYCMFAICWSEAMKSHFMKIHRWWLKN</sequence>
<keyword evidence="2" id="KW-1185">Reference proteome</keyword>